<keyword evidence="3" id="KW-1185">Reference proteome</keyword>
<accession>A0A3E0WYT6</accession>
<dbReference type="PROSITE" id="PS51257">
    <property type="entry name" value="PROKAR_LIPOPROTEIN"/>
    <property type="match status" value="1"/>
</dbReference>
<dbReference type="RefSeq" id="WP_116301279.1">
    <property type="nucleotide sequence ID" value="NZ_NFZV01000004.1"/>
</dbReference>
<evidence type="ECO:0000313" key="2">
    <source>
        <dbReference type="EMBL" id="RFA37968.1"/>
    </source>
</evidence>
<feature type="signal peptide" evidence="1">
    <location>
        <begin position="1"/>
        <end position="25"/>
    </location>
</feature>
<comment type="caution">
    <text evidence="2">The sequence shown here is derived from an EMBL/GenBank/DDBJ whole genome shotgun (WGS) entry which is preliminary data.</text>
</comment>
<reference evidence="3" key="1">
    <citation type="submission" date="2017-05" db="EMBL/GenBank/DDBJ databases">
        <authorList>
            <person name="Sharma S."/>
            <person name="Sidhu C."/>
            <person name="Pinnaka A.K."/>
        </authorList>
    </citation>
    <scope>NUCLEOTIDE SEQUENCE [LARGE SCALE GENOMIC DNA]</scope>
    <source>
        <strain evidence="3">AK93</strain>
    </source>
</reference>
<dbReference type="Proteomes" id="UP000256763">
    <property type="component" value="Unassembled WGS sequence"/>
</dbReference>
<keyword evidence="1" id="KW-0732">Signal</keyword>
<organism evidence="2 3">
    <name type="scientific">Alkalilimnicola ehrlichii</name>
    <dbReference type="NCBI Taxonomy" id="351052"/>
    <lineage>
        <taxon>Bacteria</taxon>
        <taxon>Pseudomonadati</taxon>
        <taxon>Pseudomonadota</taxon>
        <taxon>Gammaproteobacteria</taxon>
        <taxon>Chromatiales</taxon>
        <taxon>Ectothiorhodospiraceae</taxon>
        <taxon>Alkalilimnicola</taxon>
    </lineage>
</organism>
<protein>
    <recommendedName>
        <fullName evidence="4">Lipoprotein</fullName>
    </recommendedName>
</protein>
<evidence type="ECO:0000256" key="1">
    <source>
        <dbReference type="SAM" id="SignalP"/>
    </source>
</evidence>
<evidence type="ECO:0008006" key="4">
    <source>
        <dbReference type="Google" id="ProtNLM"/>
    </source>
</evidence>
<evidence type="ECO:0000313" key="3">
    <source>
        <dbReference type="Proteomes" id="UP000256763"/>
    </source>
</evidence>
<dbReference type="EMBL" id="NFZW01000005">
    <property type="protein sequence ID" value="RFA37968.1"/>
    <property type="molecule type" value="Genomic_DNA"/>
</dbReference>
<proteinExistence type="predicted"/>
<gene>
    <name evidence="2" type="ORF">CAL65_06260</name>
</gene>
<sequence>MFKYFQGLAKPAAVGVVLLSIGALAACNGDSSSSGRDDDGGEVKLPAVPRAERIAELTALEKRPTVLADDIAPAFASLGFSFGGVGAYAGGGFRSAVAEHAAMLLLEEKLGDAWEIPRTGSYQPAVEPEACPAGDGQMWFSEGEGIYLLEFEGCVLHEEYDQQVMVDGFVDLRLLESDYDRAGRYTVDVTYTQRLLNEPDSPAAYERYAGAFDRFSSDGVDAVRNASVLIEENVPSSAEEGRLIVELAFQDFDYVEQGDAFTVNGRLGARLSQPILPIGSAVSMESVPALYRCTDAEVLGHFSCGGGMRIRGAEDTALLLEYGSDGQSVTVHYERTGYVLPAMDLRAFEDWILDAQEP</sequence>
<feature type="chain" id="PRO_5017569416" description="Lipoprotein" evidence="1">
    <location>
        <begin position="26"/>
        <end position="358"/>
    </location>
</feature>
<name>A0A3E0WYT6_9GAMM</name>
<dbReference type="AlphaFoldDB" id="A0A3E0WYT6"/>